<dbReference type="Gene3D" id="2.130.10.10">
    <property type="entry name" value="YVTN repeat-like/Quinoprotein amine dehydrogenase"/>
    <property type="match status" value="2"/>
</dbReference>
<dbReference type="Proteomes" id="UP001317705">
    <property type="component" value="Chromosome"/>
</dbReference>
<evidence type="ECO:0008006" key="3">
    <source>
        <dbReference type="Google" id="ProtNLM"/>
    </source>
</evidence>
<gene>
    <name evidence="1" type="ORF">GURASL_17380</name>
</gene>
<protein>
    <recommendedName>
        <fullName evidence="3">YncE family protein</fullName>
    </recommendedName>
</protein>
<keyword evidence="2" id="KW-1185">Reference proteome</keyword>
<dbReference type="InterPro" id="IPR051200">
    <property type="entry name" value="Host-pathogen_enzymatic-act"/>
</dbReference>
<name>A0ABM8EKU0_9BACT</name>
<evidence type="ECO:0000313" key="1">
    <source>
        <dbReference type="EMBL" id="BDV42815.1"/>
    </source>
</evidence>
<dbReference type="InterPro" id="IPR011045">
    <property type="entry name" value="N2O_reductase_N"/>
</dbReference>
<dbReference type="PANTHER" id="PTHR47197:SF3">
    <property type="entry name" value="DIHYDRO-HEME D1 DEHYDROGENASE"/>
    <property type="match status" value="1"/>
</dbReference>
<dbReference type="SUPFAM" id="SSF50974">
    <property type="entry name" value="Nitrous oxide reductase, N-terminal domain"/>
    <property type="match status" value="1"/>
</dbReference>
<proteinExistence type="predicted"/>
<organism evidence="1 2">
    <name type="scientific">Geotalea uraniireducens</name>
    <dbReference type="NCBI Taxonomy" id="351604"/>
    <lineage>
        <taxon>Bacteria</taxon>
        <taxon>Pseudomonadati</taxon>
        <taxon>Thermodesulfobacteriota</taxon>
        <taxon>Desulfuromonadia</taxon>
        <taxon>Geobacterales</taxon>
        <taxon>Geobacteraceae</taxon>
        <taxon>Geotalea</taxon>
    </lineage>
</organism>
<dbReference type="EMBL" id="AP027151">
    <property type="protein sequence ID" value="BDV42815.1"/>
    <property type="molecule type" value="Genomic_DNA"/>
</dbReference>
<dbReference type="InterPro" id="IPR015943">
    <property type="entry name" value="WD40/YVTN_repeat-like_dom_sf"/>
</dbReference>
<evidence type="ECO:0000313" key="2">
    <source>
        <dbReference type="Proteomes" id="UP001317705"/>
    </source>
</evidence>
<dbReference type="PANTHER" id="PTHR47197">
    <property type="entry name" value="PROTEIN NIRF"/>
    <property type="match status" value="1"/>
</dbReference>
<accession>A0ABM8EKU0</accession>
<reference evidence="1 2" key="1">
    <citation type="submission" date="2022-12" db="EMBL/GenBank/DDBJ databases">
        <title>Polyphasic characterization of Geotalea uranireducens NIT-SL11 newly isolated from a complex of sewage sludge and microbially reduced graphene oxide.</title>
        <authorList>
            <person name="Xie L."/>
            <person name="Yoshida N."/>
            <person name="Meng L."/>
        </authorList>
    </citation>
    <scope>NUCLEOTIDE SEQUENCE [LARGE SCALE GENOMIC DNA]</scope>
    <source>
        <strain evidence="1 2">NIT-SL11</strain>
    </source>
</reference>
<sequence>MYLYLEPIPHEGNRLRFELVEATALGVDGGSYPLTLMLSQLNGEEVKRQRFLAYGQLPPGTYRGIALTVKKAELADESGTAALMVPERPVEQSFHFVVNRQKATVVTLSLNPGRSLSDGFRFTPNFVLNVPPRPVIELTGYVSNSRAQTVTVFDKQRKEVVGVIATGRNPRGMAIDQQRRRAYVALAGDHAIEVLDIAVGEVTNRIPLNSGDAPQELALTPNGQLLVVVDGGTNMVSFVDPLSYLELDRIPVDPGPSSVLIDPSGRFAYVFSSLTNTVTLIDIARRAVLAKAATEPGPTRGAFNRRGDGLYLIHEMSSYLGLVDPTTLAERKRTYTGMGLSEVIVDPATDLIYAARRRSGEVDLFEPLSLLSFTFIPVGGEPLRLAIDGDENLLYVVNASRRTLQVVNLVSKRIVAEIDVDLGPYWVTMMGER</sequence>